<reference evidence="2" key="1">
    <citation type="submission" date="2016-10" db="EMBL/GenBank/DDBJ databases">
        <authorList>
            <person name="Varghese N."/>
            <person name="Submissions S."/>
        </authorList>
    </citation>
    <scope>NUCLEOTIDE SEQUENCE [LARGE SCALE GENOMIC DNA]</scope>
    <source>
        <strain evidence="2">CGMCC 4.6856</strain>
    </source>
</reference>
<dbReference type="STRING" id="1036181.SAMN05421756_10245"/>
<protein>
    <submittedName>
        <fullName evidence="1">Uncharacterized protein</fullName>
    </submittedName>
</protein>
<keyword evidence="2" id="KW-1185">Reference proteome</keyword>
<dbReference type="EMBL" id="FOFA01000002">
    <property type="protein sequence ID" value="SEP95165.1"/>
    <property type="molecule type" value="Genomic_DNA"/>
</dbReference>
<gene>
    <name evidence="1" type="ORF">SAMN05421756_10245</name>
</gene>
<dbReference type="AlphaFoldDB" id="A0A1H9C1M7"/>
<sequence length="88" mass="10207">MVVDALREWAEVVGRSEAELSAPHNDWAELVGPSAREVLEDALHALPRRASRPLRAEVARLDAVFERKTSPNPFADPSRRWWARRWWH</sequence>
<accession>A0A1H9C1M7</accession>
<evidence type="ECO:0000313" key="1">
    <source>
        <dbReference type="EMBL" id="SEP95165.1"/>
    </source>
</evidence>
<evidence type="ECO:0000313" key="2">
    <source>
        <dbReference type="Proteomes" id="UP000198504"/>
    </source>
</evidence>
<organism evidence="1 2">
    <name type="scientific">Microlunatus flavus</name>
    <dbReference type="NCBI Taxonomy" id="1036181"/>
    <lineage>
        <taxon>Bacteria</taxon>
        <taxon>Bacillati</taxon>
        <taxon>Actinomycetota</taxon>
        <taxon>Actinomycetes</taxon>
        <taxon>Propionibacteriales</taxon>
        <taxon>Propionibacteriaceae</taxon>
        <taxon>Microlunatus</taxon>
    </lineage>
</organism>
<proteinExistence type="predicted"/>
<name>A0A1H9C1M7_9ACTN</name>
<dbReference type="Proteomes" id="UP000198504">
    <property type="component" value="Unassembled WGS sequence"/>
</dbReference>